<reference evidence="7 8" key="1">
    <citation type="journal article" date="2006" name="Nat. Biotechnol.">
        <title>Genome sequence of the ubiquitous hydrocarbon-degrading marine bacterium Alcanivorax borkumensis.</title>
        <authorList>
            <person name="Schneiker S."/>
            <person name="Martins dos Santos V.A.P."/>
            <person name="Bartels D."/>
            <person name="Bekel T."/>
            <person name="Brecht M."/>
            <person name="Buhrmester J."/>
            <person name="Chernikova T.N."/>
            <person name="Denaro R."/>
            <person name="Ferrer M."/>
            <person name="Gertler C."/>
            <person name="Goesmann A."/>
            <person name="Golyshina O.V."/>
            <person name="Kaminski F."/>
            <person name="Khachane A.N."/>
            <person name="Lang S."/>
            <person name="Linke B."/>
            <person name="McHardy A.C."/>
            <person name="Meyer F."/>
            <person name="Nechitaylo T."/>
            <person name="Puehler A."/>
            <person name="Regenhardt D."/>
            <person name="Rupp O."/>
            <person name="Sabirova J.S."/>
            <person name="Selbitschka W."/>
            <person name="Yakimov M.M."/>
            <person name="Timmis K.N."/>
            <person name="Vorhoelter F.-J."/>
            <person name="Weidner S."/>
            <person name="Kaiser O."/>
            <person name="Golyshin P.N."/>
        </authorList>
    </citation>
    <scope>NUCLEOTIDE SEQUENCE [LARGE SCALE GENOMIC DNA]</scope>
    <source>
        <strain evidence="8">ATCC 700651 / DSM 11573 / NCIMB 13689 / SK2</strain>
    </source>
</reference>
<evidence type="ECO:0000256" key="4">
    <source>
        <dbReference type="ARBA" id="ARBA00022993"/>
    </source>
</evidence>
<dbReference type="NCBIfam" id="TIGR00152">
    <property type="entry name" value="dephospho-CoA kinase"/>
    <property type="match status" value="1"/>
</dbReference>
<comment type="function">
    <text evidence="5">Catalyzes the phosphorylation of the 3'-hydroxyl group of dephosphocoenzyme A to form coenzyme A.</text>
</comment>
<dbReference type="HAMAP" id="MF_00376">
    <property type="entry name" value="Dephospho_CoA_kinase"/>
    <property type="match status" value="1"/>
</dbReference>
<dbReference type="CDD" id="cd02022">
    <property type="entry name" value="DPCK"/>
    <property type="match status" value="1"/>
</dbReference>
<dbReference type="Proteomes" id="UP000008871">
    <property type="component" value="Chromosome"/>
</dbReference>
<dbReference type="KEGG" id="abo:ABO_0611"/>
<keyword evidence="4 5" id="KW-0173">Coenzyme A biosynthesis</keyword>
<evidence type="ECO:0000256" key="5">
    <source>
        <dbReference type="HAMAP-Rule" id="MF_00376"/>
    </source>
</evidence>
<feature type="binding site" evidence="5">
    <location>
        <begin position="17"/>
        <end position="22"/>
    </location>
    <ligand>
        <name>ATP</name>
        <dbReference type="ChEBI" id="CHEBI:30616"/>
    </ligand>
</feature>
<dbReference type="eggNOG" id="COG0237">
    <property type="taxonomic scope" value="Bacteria"/>
</dbReference>
<comment type="pathway">
    <text evidence="5">Cofactor biosynthesis; coenzyme A biosynthesis; CoA from (R)-pantothenate: step 5/5.</text>
</comment>
<dbReference type="STRING" id="393595.ABO_0611"/>
<dbReference type="HOGENOM" id="CLU_057180_1_2_6"/>
<dbReference type="GO" id="GO:0004140">
    <property type="term" value="F:dephospho-CoA kinase activity"/>
    <property type="evidence" value="ECO:0007669"/>
    <property type="project" value="UniProtKB-UniRule"/>
</dbReference>
<keyword evidence="5 7" id="KW-0808">Transferase</keyword>
<evidence type="ECO:0000256" key="6">
    <source>
        <dbReference type="NCBIfam" id="TIGR00152"/>
    </source>
</evidence>
<gene>
    <name evidence="7" type="primary">coae</name>
    <name evidence="5" type="synonym">coaE</name>
    <name evidence="7" type="ordered locus">ABO_0611</name>
</gene>
<keyword evidence="5" id="KW-0963">Cytoplasm</keyword>
<dbReference type="InterPro" id="IPR001977">
    <property type="entry name" value="Depp_CoAkinase"/>
</dbReference>
<evidence type="ECO:0000313" key="7">
    <source>
        <dbReference type="EMBL" id="CAL16059.1"/>
    </source>
</evidence>
<evidence type="ECO:0000256" key="3">
    <source>
        <dbReference type="ARBA" id="ARBA00022840"/>
    </source>
</evidence>
<evidence type="ECO:0000256" key="1">
    <source>
        <dbReference type="ARBA" id="ARBA00009018"/>
    </source>
</evidence>
<dbReference type="InterPro" id="IPR027417">
    <property type="entry name" value="P-loop_NTPase"/>
</dbReference>
<sequence>MQAEVIMFVVGITGGIGSGKSAATDYLAHQGITIVDADLASRVVVEPGQPALLAIAEHFGKHVITDDGALDRRALREIVFADPDALKALEGITHPAIGDELRRQIAASQSAYTVLVSPLLLETSQKELVDRVLVIDAPAELQVERTMTRDQVPEAQVAAIMKAQLERTKRLDQADDVAENHGSLEALHEQLQVLHQRYLELAQATS</sequence>
<dbReference type="SUPFAM" id="SSF52540">
    <property type="entry name" value="P-loop containing nucleoside triphosphate hydrolases"/>
    <property type="match status" value="1"/>
</dbReference>
<dbReference type="AlphaFoldDB" id="Q0VRY9"/>
<dbReference type="PROSITE" id="PS51219">
    <property type="entry name" value="DPCK"/>
    <property type="match status" value="1"/>
</dbReference>
<dbReference type="Pfam" id="PF01121">
    <property type="entry name" value="CoaE"/>
    <property type="match status" value="1"/>
</dbReference>
<evidence type="ECO:0000256" key="2">
    <source>
        <dbReference type="ARBA" id="ARBA00022741"/>
    </source>
</evidence>
<evidence type="ECO:0000313" key="8">
    <source>
        <dbReference type="Proteomes" id="UP000008871"/>
    </source>
</evidence>
<dbReference type="RefSeq" id="WP_011587896.1">
    <property type="nucleotide sequence ID" value="NC_008260.1"/>
</dbReference>
<dbReference type="Gene3D" id="3.40.50.300">
    <property type="entry name" value="P-loop containing nucleotide triphosphate hydrolases"/>
    <property type="match status" value="1"/>
</dbReference>
<proteinExistence type="inferred from homology"/>
<dbReference type="UniPathway" id="UPA00241">
    <property type="reaction ID" value="UER00356"/>
</dbReference>
<keyword evidence="3 5" id="KW-0067">ATP-binding</keyword>
<organism evidence="7 8">
    <name type="scientific">Alcanivorax borkumensis (strain ATCC 700651 / DSM 11573 / NCIMB 13689 / SK2)</name>
    <dbReference type="NCBI Taxonomy" id="393595"/>
    <lineage>
        <taxon>Bacteria</taxon>
        <taxon>Pseudomonadati</taxon>
        <taxon>Pseudomonadota</taxon>
        <taxon>Gammaproteobacteria</taxon>
        <taxon>Oceanospirillales</taxon>
        <taxon>Alcanivoracaceae</taxon>
        <taxon>Alcanivorax</taxon>
    </lineage>
</organism>
<comment type="similarity">
    <text evidence="1 5">Belongs to the CoaE family.</text>
</comment>
<comment type="catalytic activity">
    <reaction evidence="5">
        <text>3'-dephospho-CoA + ATP = ADP + CoA + H(+)</text>
        <dbReference type="Rhea" id="RHEA:18245"/>
        <dbReference type="ChEBI" id="CHEBI:15378"/>
        <dbReference type="ChEBI" id="CHEBI:30616"/>
        <dbReference type="ChEBI" id="CHEBI:57287"/>
        <dbReference type="ChEBI" id="CHEBI:57328"/>
        <dbReference type="ChEBI" id="CHEBI:456216"/>
        <dbReference type="EC" id="2.7.1.24"/>
    </reaction>
</comment>
<dbReference type="PANTHER" id="PTHR10695:SF46">
    <property type="entry name" value="BIFUNCTIONAL COENZYME A SYNTHASE-RELATED"/>
    <property type="match status" value="1"/>
</dbReference>
<keyword evidence="2 5" id="KW-0547">Nucleotide-binding</keyword>
<dbReference type="EMBL" id="AM286690">
    <property type="protein sequence ID" value="CAL16059.1"/>
    <property type="molecule type" value="Genomic_DNA"/>
</dbReference>
<dbReference type="GO" id="GO:0005524">
    <property type="term" value="F:ATP binding"/>
    <property type="evidence" value="ECO:0007669"/>
    <property type="project" value="UniProtKB-UniRule"/>
</dbReference>
<keyword evidence="8" id="KW-1185">Reference proteome</keyword>
<dbReference type="EC" id="2.7.1.24" evidence="5 6"/>
<dbReference type="GO" id="GO:0015937">
    <property type="term" value="P:coenzyme A biosynthetic process"/>
    <property type="evidence" value="ECO:0007669"/>
    <property type="project" value="UniProtKB-UniRule"/>
</dbReference>
<name>Q0VRY9_ALCBS</name>
<keyword evidence="5 7" id="KW-0418">Kinase</keyword>
<comment type="subcellular location">
    <subcellularLocation>
        <location evidence="5">Cytoplasm</location>
    </subcellularLocation>
</comment>
<dbReference type="PANTHER" id="PTHR10695">
    <property type="entry name" value="DEPHOSPHO-COA KINASE-RELATED"/>
    <property type="match status" value="1"/>
</dbReference>
<protein>
    <recommendedName>
        <fullName evidence="5 6">Dephospho-CoA kinase</fullName>
        <ecNumber evidence="5 6">2.7.1.24</ecNumber>
    </recommendedName>
    <alternativeName>
        <fullName evidence="5">Dephosphocoenzyme A kinase</fullName>
    </alternativeName>
</protein>
<accession>Q0VRY9</accession>
<dbReference type="GO" id="GO:0005737">
    <property type="term" value="C:cytoplasm"/>
    <property type="evidence" value="ECO:0007669"/>
    <property type="project" value="UniProtKB-SubCell"/>
</dbReference>